<keyword evidence="2" id="KW-1185">Reference proteome</keyword>
<proteinExistence type="predicted"/>
<name>A0A3E0ERX3_9FLAO</name>
<protein>
    <submittedName>
        <fullName evidence="1">Uncharacterized protein</fullName>
    </submittedName>
</protein>
<organism evidence="1 2">
    <name type="scientific">Flavobacterium aquicola</name>
    <dbReference type="NCBI Taxonomy" id="1682742"/>
    <lineage>
        <taxon>Bacteria</taxon>
        <taxon>Pseudomonadati</taxon>
        <taxon>Bacteroidota</taxon>
        <taxon>Flavobacteriia</taxon>
        <taxon>Flavobacteriales</taxon>
        <taxon>Flavobacteriaceae</taxon>
        <taxon>Flavobacterium</taxon>
    </lineage>
</organism>
<dbReference type="Proteomes" id="UP000257136">
    <property type="component" value="Unassembled WGS sequence"/>
</dbReference>
<dbReference type="RefSeq" id="WP_115810521.1">
    <property type="nucleotide sequence ID" value="NZ_QUNI01000002.1"/>
</dbReference>
<comment type="caution">
    <text evidence="1">The sequence shown here is derived from an EMBL/GenBank/DDBJ whole genome shotgun (WGS) entry which is preliminary data.</text>
</comment>
<sequence>MLSKIKYLLPEYRFYFFSITSLLALLVYNHSETLALEKELIRIEKELHENQIIHKRRQKAFGEKAERQRVEVERILNEIKSQK</sequence>
<gene>
    <name evidence="1" type="ORF">C8P67_102231</name>
</gene>
<dbReference type="EMBL" id="QUNI01000002">
    <property type="protein sequence ID" value="REH00978.1"/>
    <property type="molecule type" value="Genomic_DNA"/>
</dbReference>
<reference evidence="1 2" key="1">
    <citation type="submission" date="2018-08" db="EMBL/GenBank/DDBJ databases">
        <title>Genomic Encyclopedia of Archaeal and Bacterial Type Strains, Phase II (KMG-II): from individual species to whole genera.</title>
        <authorList>
            <person name="Goeker M."/>
        </authorList>
    </citation>
    <scope>NUCLEOTIDE SEQUENCE [LARGE SCALE GENOMIC DNA]</scope>
    <source>
        <strain evidence="1 2">DSM 100880</strain>
    </source>
</reference>
<accession>A0A3E0ERX3</accession>
<dbReference type="AlphaFoldDB" id="A0A3E0ERX3"/>
<evidence type="ECO:0000313" key="1">
    <source>
        <dbReference type="EMBL" id="REH00978.1"/>
    </source>
</evidence>
<evidence type="ECO:0000313" key="2">
    <source>
        <dbReference type="Proteomes" id="UP000257136"/>
    </source>
</evidence>